<evidence type="ECO:0000313" key="3">
    <source>
        <dbReference type="EMBL" id="OXA50436.1"/>
    </source>
</evidence>
<keyword evidence="3" id="KW-0812">Transmembrane</keyword>
<gene>
    <name evidence="3" type="ORF">Fcan01_15183</name>
</gene>
<evidence type="ECO:0000313" key="4">
    <source>
        <dbReference type="Proteomes" id="UP000198287"/>
    </source>
</evidence>
<comment type="caution">
    <text evidence="3">The sequence shown here is derived from an EMBL/GenBank/DDBJ whole genome shotgun (WGS) entry which is preliminary data.</text>
</comment>
<feature type="compositionally biased region" description="Basic and acidic residues" evidence="2">
    <location>
        <begin position="215"/>
        <end position="228"/>
    </location>
</feature>
<dbReference type="Proteomes" id="UP000198287">
    <property type="component" value="Unassembled WGS sequence"/>
</dbReference>
<dbReference type="EMBL" id="LNIX01000009">
    <property type="protein sequence ID" value="OXA50436.1"/>
    <property type="molecule type" value="Genomic_DNA"/>
</dbReference>
<dbReference type="OMA" id="REQNIRI"/>
<evidence type="ECO:0000256" key="1">
    <source>
        <dbReference type="SAM" id="Coils"/>
    </source>
</evidence>
<accession>A0A226E1T2</accession>
<sequence>MDAPGIEPHSPKNLFLLRNEEEDRNNLHVDEHPLPPSTTSGSRDGFEAEVQIQIGPNGGTISASRRRRETVELQQMNADLISAQDERKDKLHATLIAEKVELEELQKDILNLRSKLNPLFNDLEKLKDENQRLRIECQLMTREVDLYDNGTVPLGETNLEFYRDIYSGQDINALFGSTQSRRRRQGVEPGGQYVSRKPPPPRPPPPNPKHLPSPPREEGPNSEWHPDLVKCEQCDMQRVSRLPNATVGPSPPWIASPQQ</sequence>
<keyword evidence="1" id="KW-0175">Coiled coil</keyword>
<organism evidence="3 4">
    <name type="scientific">Folsomia candida</name>
    <name type="common">Springtail</name>
    <dbReference type="NCBI Taxonomy" id="158441"/>
    <lineage>
        <taxon>Eukaryota</taxon>
        <taxon>Metazoa</taxon>
        <taxon>Ecdysozoa</taxon>
        <taxon>Arthropoda</taxon>
        <taxon>Hexapoda</taxon>
        <taxon>Collembola</taxon>
        <taxon>Entomobryomorpha</taxon>
        <taxon>Isotomoidea</taxon>
        <taxon>Isotomidae</taxon>
        <taxon>Proisotominae</taxon>
        <taxon>Folsomia</taxon>
    </lineage>
</organism>
<keyword evidence="3" id="KW-0472">Membrane</keyword>
<feature type="coiled-coil region" evidence="1">
    <location>
        <begin position="66"/>
        <end position="143"/>
    </location>
</feature>
<dbReference type="OrthoDB" id="6367910at2759"/>
<dbReference type="AlphaFoldDB" id="A0A226E1T2"/>
<feature type="compositionally biased region" description="Pro residues" evidence="2">
    <location>
        <begin position="249"/>
        <end position="259"/>
    </location>
</feature>
<feature type="region of interest" description="Disordered" evidence="2">
    <location>
        <begin position="177"/>
        <end position="228"/>
    </location>
</feature>
<feature type="region of interest" description="Disordered" evidence="2">
    <location>
        <begin position="240"/>
        <end position="259"/>
    </location>
</feature>
<feature type="compositionally biased region" description="Pro residues" evidence="2">
    <location>
        <begin position="197"/>
        <end position="214"/>
    </location>
</feature>
<evidence type="ECO:0000256" key="2">
    <source>
        <dbReference type="SAM" id="MobiDB-lite"/>
    </source>
</evidence>
<keyword evidence="4" id="KW-1185">Reference proteome</keyword>
<protein>
    <submittedName>
        <fullName evidence="3">Leucine-rich repeat, immunoglobulin-like domain and transmembrane domain-containing protein 3</fullName>
    </submittedName>
</protein>
<dbReference type="STRING" id="158441.A0A226E1T2"/>
<name>A0A226E1T2_FOLCA</name>
<reference evidence="3 4" key="1">
    <citation type="submission" date="2015-12" db="EMBL/GenBank/DDBJ databases">
        <title>The genome of Folsomia candida.</title>
        <authorList>
            <person name="Faddeeva A."/>
            <person name="Derks M.F."/>
            <person name="Anvar Y."/>
            <person name="Smit S."/>
            <person name="Van Straalen N."/>
            <person name="Roelofs D."/>
        </authorList>
    </citation>
    <scope>NUCLEOTIDE SEQUENCE [LARGE SCALE GENOMIC DNA]</scope>
    <source>
        <strain evidence="3 4">VU population</strain>
        <tissue evidence="3">Whole body</tissue>
    </source>
</reference>
<proteinExistence type="predicted"/>